<protein>
    <submittedName>
        <fullName evidence="1">Uncharacterized protein</fullName>
    </submittedName>
</protein>
<dbReference type="Proteomes" id="UP000095472">
    <property type="component" value="Chromosome"/>
</dbReference>
<proteinExistence type="predicted"/>
<evidence type="ECO:0000313" key="2">
    <source>
        <dbReference type="Proteomes" id="UP000095472"/>
    </source>
</evidence>
<accession>A0ACD5GPH9</accession>
<evidence type="ECO:0000313" key="1">
    <source>
        <dbReference type="EMBL" id="XPM62391.1"/>
    </source>
</evidence>
<dbReference type="EMBL" id="CP182909">
    <property type="protein sequence ID" value="XPM62391.1"/>
    <property type="molecule type" value="Genomic_DNA"/>
</dbReference>
<name>A0ACD5GPH9_9CYAN</name>
<reference evidence="1 2" key="1">
    <citation type="journal article" date="2016" name="Genome Announc.">
        <title>Draft Genome Sequence of the Thermotolerant Cyanobacterium Desertifilum sp. IPPAS B-1220.</title>
        <authorList>
            <person name="Mironov K.S."/>
            <person name="Sinetova M.A."/>
            <person name="Bolatkhan K."/>
            <person name="Zayadan B.K."/>
            <person name="Ustinova V.V."/>
            <person name="Kupriyanova E.V."/>
            <person name="Skrypnik A.N."/>
            <person name="Gogoleva N.E."/>
            <person name="Gogolev Y.V."/>
            <person name="Los D.A."/>
        </authorList>
    </citation>
    <scope>NUCLEOTIDE SEQUENCE [LARGE SCALE GENOMIC DNA]</scope>
    <source>
        <strain evidence="1 2">IPPAS B-1220</strain>
    </source>
</reference>
<gene>
    <name evidence="1" type="ORF">BH720_021915</name>
</gene>
<keyword evidence="2" id="KW-1185">Reference proteome</keyword>
<organism evidence="1 2">
    <name type="scientific">Desertifilum tharense IPPAS B-1220</name>
    <dbReference type="NCBI Taxonomy" id="1781255"/>
    <lineage>
        <taxon>Bacteria</taxon>
        <taxon>Bacillati</taxon>
        <taxon>Cyanobacteriota</taxon>
        <taxon>Cyanophyceae</taxon>
        <taxon>Desertifilales</taxon>
        <taxon>Desertifilaceae</taxon>
        <taxon>Desertifilum</taxon>
    </lineage>
</organism>
<sequence length="63" mass="6445">MGDANRGGIALRPAQQIVKNTSADIALAAALINAALSTEVQTAMAAVLTISCPPIAMFPYRAC</sequence>